<evidence type="ECO:0000256" key="6">
    <source>
        <dbReference type="ARBA" id="ARBA00023235"/>
    </source>
</evidence>
<dbReference type="GO" id="GO:0003755">
    <property type="term" value="F:peptidyl-prolyl cis-trans isomerase activity"/>
    <property type="evidence" value="ECO:0007669"/>
    <property type="project" value="UniProtKB-KW"/>
</dbReference>
<dbReference type="Proteomes" id="UP000038010">
    <property type="component" value="Unassembled WGS sequence"/>
</dbReference>
<name>A0A0N0NLP6_9EURO</name>
<evidence type="ECO:0000256" key="4">
    <source>
        <dbReference type="ARBA" id="ARBA00011865"/>
    </source>
</evidence>
<feature type="compositionally biased region" description="Low complexity" evidence="8">
    <location>
        <begin position="319"/>
        <end position="330"/>
    </location>
</feature>
<evidence type="ECO:0000256" key="3">
    <source>
        <dbReference type="ARBA" id="ARBA00007838"/>
    </source>
</evidence>
<dbReference type="STRING" id="1664694.A0A0N0NLP6"/>
<dbReference type="InterPro" id="IPR041232">
    <property type="entry name" value="NPL"/>
</dbReference>
<comment type="function">
    <text evidence="2">PPIase that acts as a histone chaperone. Histone proline isomerase that increases the rate of cis-trans isomerization at prolines on the histone H3 N-terminal tail. Proline isomerization influences H3 methylation thereby regulating gene expression.</text>
</comment>
<evidence type="ECO:0000256" key="8">
    <source>
        <dbReference type="SAM" id="MobiDB-lite"/>
    </source>
</evidence>
<dbReference type="PROSITE" id="PS50059">
    <property type="entry name" value="FKBP_PPIASE"/>
    <property type="match status" value="1"/>
</dbReference>
<evidence type="ECO:0000313" key="11">
    <source>
        <dbReference type="Proteomes" id="UP000038010"/>
    </source>
</evidence>
<feature type="compositionally biased region" description="Low complexity" evidence="8">
    <location>
        <begin position="352"/>
        <end position="367"/>
    </location>
</feature>
<keyword evidence="5 7" id="KW-0697">Rotamase</keyword>
<comment type="subunit">
    <text evidence="4">Binds to histones H3 and H4.</text>
</comment>
<reference evidence="10 11" key="1">
    <citation type="submission" date="2015-06" db="EMBL/GenBank/DDBJ databases">
        <title>Draft genome of the ant-associated black yeast Phialophora attae CBS 131958.</title>
        <authorList>
            <person name="Moreno L.F."/>
            <person name="Stielow B.J."/>
            <person name="de Hoog S."/>
            <person name="Vicente V.A."/>
            <person name="Weiss V.A."/>
            <person name="de Vries M."/>
            <person name="Cruz L.M."/>
            <person name="Souza E.M."/>
        </authorList>
    </citation>
    <scope>NUCLEOTIDE SEQUENCE [LARGE SCALE GENOMIC DNA]</scope>
    <source>
        <strain evidence="10 11">CBS 131958</strain>
    </source>
</reference>
<feature type="compositionally biased region" description="Acidic residues" evidence="8">
    <location>
        <begin position="158"/>
        <end position="172"/>
    </location>
</feature>
<dbReference type="VEuPathDB" id="FungiDB:AB675_5270"/>
<dbReference type="InterPro" id="IPR046357">
    <property type="entry name" value="PPIase_dom_sf"/>
</dbReference>
<feature type="compositionally biased region" description="Low complexity" evidence="8">
    <location>
        <begin position="388"/>
        <end position="411"/>
    </location>
</feature>
<comment type="caution">
    <text evidence="10">The sequence shown here is derived from an EMBL/GenBank/DDBJ whole genome shotgun (WGS) entry which is preliminary data.</text>
</comment>
<evidence type="ECO:0000256" key="5">
    <source>
        <dbReference type="ARBA" id="ARBA00023110"/>
    </source>
</evidence>
<dbReference type="RefSeq" id="XP_017999242.1">
    <property type="nucleotide sequence ID" value="XM_018145470.1"/>
</dbReference>
<dbReference type="InterPro" id="IPR001179">
    <property type="entry name" value="PPIase_FKBP_dom"/>
</dbReference>
<keyword evidence="11" id="KW-1185">Reference proteome</keyword>
<feature type="region of interest" description="Disordered" evidence="8">
    <location>
        <begin position="148"/>
        <end position="177"/>
    </location>
</feature>
<evidence type="ECO:0000256" key="2">
    <source>
        <dbReference type="ARBA" id="ARBA00002221"/>
    </source>
</evidence>
<feature type="domain" description="PPIase FKBP-type" evidence="9">
    <location>
        <begin position="434"/>
        <end position="512"/>
    </location>
</feature>
<dbReference type="OrthoDB" id="77911at2759"/>
<feature type="region of interest" description="Disordered" evidence="8">
    <location>
        <begin position="495"/>
        <end position="520"/>
    </location>
</feature>
<dbReference type="EC" id="5.2.1.8" evidence="7"/>
<protein>
    <recommendedName>
        <fullName evidence="7">peptidylprolyl isomerase</fullName>
        <ecNumber evidence="7">5.2.1.8</ecNumber>
    </recommendedName>
</protein>
<comment type="similarity">
    <text evidence="3">Belongs to the FKBP-type PPIase family. FKBP3/4 subfamily.</text>
</comment>
<dbReference type="GO" id="GO:0005730">
    <property type="term" value="C:nucleolus"/>
    <property type="evidence" value="ECO:0007669"/>
    <property type="project" value="TreeGrafter"/>
</dbReference>
<accession>A0A0N0NLP6</accession>
<dbReference type="GO" id="GO:0000785">
    <property type="term" value="C:chromatin"/>
    <property type="evidence" value="ECO:0007669"/>
    <property type="project" value="TreeGrafter"/>
</dbReference>
<dbReference type="EMBL" id="LFJN01000015">
    <property type="protein sequence ID" value="KPI39279.1"/>
    <property type="molecule type" value="Genomic_DNA"/>
</dbReference>
<dbReference type="Gene3D" id="3.10.50.40">
    <property type="match status" value="1"/>
</dbReference>
<dbReference type="AlphaFoldDB" id="A0A0N0NLP6"/>
<feature type="compositionally biased region" description="Acidic residues" evidence="8">
    <location>
        <begin position="70"/>
        <end position="93"/>
    </location>
</feature>
<dbReference type="Pfam" id="PF17800">
    <property type="entry name" value="NPL"/>
    <property type="match status" value="1"/>
</dbReference>
<feature type="region of interest" description="Disordered" evidence="8">
    <location>
        <begin position="70"/>
        <end position="109"/>
    </location>
</feature>
<dbReference type="Pfam" id="PF00254">
    <property type="entry name" value="FKBP_C"/>
    <property type="match status" value="1"/>
</dbReference>
<evidence type="ECO:0000256" key="7">
    <source>
        <dbReference type="PROSITE-ProRule" id="PRU00277"/>
    </source>
</evidence>
<feature type="compositionally biased region" description="Polar residues" evidence="8">
    <location>
        <begin position="511"/>
        <end position="520"/>
    </location>
</feature>
<comment type="catalytic activity">
    <reaction evidence="1 7">
        <text>[protein]-peptidylproline (omega=180) = [protein]-peptidylproline (omega=0)</text>
        <dbReference type="Rhea" id="RHEA:16237"/>
        <dbReference type="Rhea" id="RHEA-COMP:10747"/>
        <dbReference type="Rhea" id="RHEA-COMP:10748"/>
        <dbReference type="ChEBI" id="CHEBI:83833"/>
        <dbReference type="ChEBI" id="CHEBI:83834"/>
        <dbReference type="EC" id="5.2.1.8"/>
    </reaction>
</comment>
<dbReference type="SUPFAM" id="SSF54534">
    <property type="entry name" value="FKBP-like"/>
    <property type="match status" value="1"/>
</dbReference>
<dbReference type="Gene3D" id="2.60.120.340">
    <property type="entry name" value="Nucleoplasmin core domain"/>
    <property type="match status" value="1"/>
</dbReference>
<sequence>MSATINAGLYALEIPPDGMLVPAVPQGIPAGIRITMAAIDPTAPAADNATDIPTVQQMATLKLVRVLYDGDDDSEDSDFEDISDEDSDEEMEDVNGAGPSDPKKAKLSKKQALLALAAEDAEDSDDDDSDDSGDEAEAKAVLAKLQKSLKGKGKATEGEDEDSDEDSDEGIAESEHVICTLVGPTAIPQQPLDLTIGEGENVYFRVVGTHTVSLTGTYIIDADPEIDSDEEDEELDSDEELDLMDGLEDLAGDSEADSELDALDDLADPRITEVVEEEIKVEPTKKIKAEKGKNKRPAEESADEDSTLDAIMAKSIKPETTTEAEPTTNGETKKLSKAEKKKLKKLKNNDGAAADAPVAAVNASAEAKPTTNGDTKKVQFAKNLEQGPTPSAAAAKPAETKPAANTTTTPSVRTVQGITIDDRKVGTGPLAKKGSHLSMRYIGKLESNGKVFDSNKTGKPFSFTLGKGEVIKGWDLGLEGMQNGGERRITVPAAMGYGKKGAPPDIPPNSVLRSTSSASV</sequence>
<gene>
    <name evidence="10" type="ORF">AB675_5270</name>
</gene>
<dbReference type="FunFam" id="3.10.50.40:FF:000006">
    <property type="entry name" value="Peptidyl-prolyl cis-trans isomerase"/>
    <property type="match status" value="1"/>
</dbReference>
<dbReference type="PIRSF" id="PIRSF001473">
    <property type="entry name" value="FK506-bp_FPR3"/>
    <property type="match status" value="1"/>
</dbReference>
<dbReference type="PANTHER" id="PTHR43811">
    <property type="entry name" value="FKBP-TYPE PEPTIDYL-PROLYL CIS-TRANS ISOMERASE FKPA"/>
    <property type="match status" value="1"/>
</dbReference>
<dbReference type="GeneID" id="28737350"/>
<feature type="region of interest" description="Disordered" evidence="8">
    <location>
        <begin position="117"/>
        <end position="136"/>
    </location>
</feature>
<keyword evidence="6 7" id="KW-0413">Isomerase</keyword>
<dbReference type="InterPro" id="IPR023566">
    <property type="entry name" value="PPIase_Fpr3/Fpr4-like"/>
</dbReference>
<evidence type="ECO:0000259" key="9">
    <source>
        <dbReference type="PROSITE" id="PS50059"/>
    </source>
</evidence>
<dbReference type="PANTHER" id="PTHR43811:SF19">
    <property type="entry name" value="39 KDA FK506-BINDING NUCLEAR PROTEIN"/>
    <property type="match status" value="1"/>
</dbReference>
<evidence type="ECO:0000256" key="1">
    <source>
        <dbReference type="ARBA" id="ARBA00000971"/>
    </source>
</evidence>
<feature type="compositionally biased region" description="Basic and acidic residues" evidence="8">
    <location>
        <begin position="280"/>
        <end position="299"/>
    </location>
</feature>
<evidence type="ECO:0000313" key="10">
    <source>
        <dbReference type="EMBL" id="KPI39279.1"/>
    </source>
</evidence>
<organism evidence="10 11">
    <name type="scientific">Cyphellophora attinorum</name>
    <dbReference type="NCBI Taxonomy" id="1664694"/>
    <lineage>
        <taxon>Eukaryota</taxon>
        <taxon>Fungi</taxon>
        <taxon>Dikarya</taxon>
        <taxon>Ascomycota</taxon>
        <taxon>Pezizomycotina</taxon>
        <taxon>Eurotiomycetes</taxon>
        <taxon>Chaetothyriomycetidae</taxon>
        <taxon>Chaetothyriales</taxon>
        <taxon>Cyphellophoraceae</taxon>
        <taxon>Cyphellophora</taxon>
    </lineage>
</organism>
<feature type="compositionally biased region" description="Acidic residues" evidence="8">
    <location>
        <begin position="119"/>
        <end position="135"/>
    </location>
</feature>
<feature type="region of interest" description="Disordered" evidence="8">
    <location>
        <begin position="280"/>
        <end position="412"/>
    </location>
</feature>
<proteinExistence type="inferred from homology"/>